<reference evidence="3 4" key="1">
    <citation type="journal article" date="2014" name="Genome Biol. Evol.">
        <title>Comparative genomics and transcriptomics analyses reveal divergent lifestyle features of nematode endoparasitic fungus Hirsutella minnesotensis.</title>
        <authorList>
            <person name="Lai Y."/>
            <person name="Liu K."/>
            <person name="Zhang X."/>
            <person name="Zhang X."/>
            <person name="Li K."/>
            <person name="Wang N."/>
            <person name="Shu C."/>
            <person name="Wu Y."/>
            <person name="Wang C."/>
            <person name="Bushley K.E."/>
            <person name="Xiang M."/>
            <person name="Liu X."/>
        </authorList>
    </citation>
    <scope>NUCLEOTIDE SEQUENCE [LARGE SCALE GENOMIC DNA]</scope>
    <source>
        <strain evidence="3 4">3608</strain>
    </source>
</reference>
<evidence type="ECO:0000256" key="1">
    <source>
        <dbReference type="ARBA" id="ARBA00005986"/>
    </source>
</evidence>
<evidence type="ECO:0000313" key="4">
    <source>
        <dbReference type="Proteomes" id="UP000054481"/>
    </source>
</evidence>
<dbReference type="Pfam" id="PF07110">
    <property type="entry name" value="EthD"/>
    <property type="match status" value="1"/>
</dbReference>
<dbReference type="GO" id="GO:0016491">
    <property type="term" value="F:oxidoreductase activity"/>
    <property type="evidence" value="ECO:0007669"/>
    <property type="project" value="InterPro"/>
</dbReference>
<sequence>MDGRRATTEQMLCLTICAYRRQGMDEEEYRKYMTEVHAPLVQGLMIRHGIDRFSMTHNPLTTRSLMSEISDTQFSNIADYDCIVQIQFQRVEQFVALKSDPEYWQIIFADHDKFADTKRSKWDAANPLISRV</sequence>
<protein>
    <recommendedName>
        <fullName evidence="2">EthD domain-containing protein</fullName>
    </recommendedName>
</protein>
<evidence type="ECO:0000313" key="3">
    <source>
        <dbReference type="EMBL" id="KJZ73755.1"/>
    </source>
</evidence>
<evidence type="ECO:0000259" key="2">
    <source>
        <dbReference type="Pfam" id="PF07110"/>
    </source>
</evidence>
<dbReference type="SUPFAM" id="SSF54909">
    <property type="entry name" value="Dimeric alpha+beta barrel"/>
    <property type="match status" value="1"/>
</dbReference>
<gene>
    <name evidence="3" type="ORF">HIM_06873</name>
</gene>
<comment type="similarity">
    <text evidence="1">Belongs to the tpcK family.</text>
</comment>
<dbReference type="InterPro" id="IPR009799">
    <property type="entry name" value="EthD_dom"/>
</dbReference>
<dbReference type="AlphaFoldDB" id="A0A0F7ZNH4"/>
<organism evidence="3 4">
    <name type="scientific">Hirsutella minnesotensis 3608</name>
    <dbReference type="NCBI Taxonomy" id="1043627"/>
    <lineage>
        <taxon>Eukaryota</taxon>
        <taxon>Fungi</taxon>
        <taxon>Dikarya</taxon>
        <taxon>Ascomycota</taxon>
        <taxon>Pezizomycotina</taxon>
        <taxon>Sordariomycetes</taxon>
        <taxon>Hypocreomycetidae</taxon>
        <taxon>Hypocreales</taxon>
        <taxon>Ophiocordycipitaceae</taxon>
        <taxon>Hirsutella</taxon>
    </lineage>
</organism>
<keyword evidence="4" id="KW-1185">Reference proteome</keyword>
<dbReference type="Proteomes" id="UP000054481">
    <property type="component" value="Unassembled WGS sequence"/>
</dbReference>
<accession>A0A0F7ZNH4</accession>
<name>A0A0F7ZNH4_9HYPO</name>
<dbReference type="InterPro" id="IPR011008">
    <property type="entry name" value="Dimeric_a/b-barrel"/>
</dbReference>
<dbReference type="Gene3D" id="3.30.70.100">
    <property type="match status" value="1"/>
</dbReference>
<proteinExistence type="inferred from homology"/>
<feature type="domain" description="EthD" evidence="2">
    <location>
        <begin position="21"/>
        <end position="117"/>
    </location>
</feature>
<dbReference type="EMBL" id="KQ030532">
    <property type="protein sequence ID" value="KJZ73755.1"/>
    <property type="molecule type" value="Genomic_DNA"/>
</dbReference>
<dbReference type="OrthoDB" id="3454835at2759"/>